<evidence type="ECO:0000256" key="3">
    <source>
        <dbReference type="ARBA" id="ARBA00046271"/>
    </source>
</evidence>
<proteinExistence type="predicted"/>
<reference evidence="4" key="1">
    <citation type="journal article" date="2024" name="Gigascience">
        <title>Chromosome-level genome of the poultry shaft louse Menopon gallinae provides insight into the host-switching and adaptive evolution of parasitic lice.</title>
        <authorList>
            <person name="Xu Y."/>
            <person name="Ma L."/>
            <person name="Liu S."/>
            <person name="Liang Y."/>
            <person name="Liu Q."/>
            <person name="He Z."/>
            <person name="Tian L."/>
            <person name="Duan Y."/>
            <person name="Cai W."/>
            <person name="Li H."/>
            <person name="Song F."/>
        </authorList>
    </citation>
    <scope>NUCLEOTIDE SEQUENCE</scope>
    <source>
        <strain evidence="4">Cailab_2023a</strain>
    </source>
</reference>
<dbReference type="AlphaFoldDB" id="A0AAW2I445"/>
<gene>
    <name evidence="4" type="ORF">PYX00_004025</name>
</gene>
<comment type="subcellular location">
    <subcellularLocation>
        <location evidence="3">Peroxisome membrane</location>
    </subcellularLocation>
</comment>
<protein>
    <recommendedName>
        <fullName evidence="5">Peroxisomal membrane protein 11C</fullName>
    </recommendedName>
</protein>
<dbReference type="InterPro" id="IPR026510">
    <property type="entry name" value="PEX11C_met"/>
</dbReference>
<comment type="caution">
    <text evidence="4">The sequence shown here is derived from an EMBL/GenBank/DDBJ whole genome shotgun (WGS) entry which is preliminary data.</text>
</comment>
<organism evidence="4">
    <name type="scientific">Menopon gallinae</name>
    <name type="common">poultry shaft louse</name>
    <dbReference type="NCBI Taxonomy" id="328185"/>
    <lineage>
        <taxon>Eukaryota</taxon>
        <taxon>Metazoa</taxon>
        <taxon>Ecdysozoa</taxon>
        <taxon>Arthropoda</taxon>
        <taxon>Hexapoda</taxon>
        <taxon>Insecta</taxon>
        <taxon>Pterygota</taxon>
        <taxon>Neoptera</taxon>
        <taxon>Paraneoptera</taxon>
        <taxon>Psocodea</taxon>
        <taxon>Troctomorpha</taxon>
        <taxon>Phthiraptera</taxon>
        <taxon>Amblycera</taxon>
        <taxon>Menoponidae</taxon>
        <taxon>Menopon</taxon>
    </lineage>
</organism>
<evidence type="ECO:0008006" key="5">
    <source>
        <dbReference type="Google" id="ProtNLM"/>
    </source>
</evidence>
<name>A0AAW2I445_9NEOP</name>
<evidence type="ECO:0000256" key="2">
    <source>
        <dbReference type="ARBA" id="ARBA00023140"/>
    </source>
</evidence>
<dbReference type="PANTHER" id="PTHR20990:SF1">
    <property type="entry name" value="PEROXISOMAL MEMBRANE PROTEIN 11C"/>
    <property type="match status" value="1"/>
</dbReference>
<dbReference type="Pfam" id="PF05648">
    <property type="entry name" value="PEX11"/>
    <property type="match status" value="1"/>
</dbReference>
<sequence length="222" mass="25226">MNLEKLLALLETYRGRDRFLRLLCYASKCGAGLTSPKISPQLDSLSKQLSSCRTALRLLDDIPTLVYVLQYGLGNKNEDKYVRFLTVISNIVDLIFCPVDHISWAIDHRIILSKSTKWDTLSTAMWVASLYLNIMISSKKMNLIFDQKEKLSKTKDGNREEMKKLSETQSKLFLNTLKSMLDIVYAVHYLPPGILWSGTLQKWQVGALGTLSSLIGLYQSLK</sequence>
<evidence type="ECO:0000256" key="1">
    <source>
        <dbReference type="ARBA" id="ARBA00023136"/>
    </source>
</evidence>
<keyword evidence="2" id="KW-0576">Peroxisome</keyword>
<dbReference type="EMBL" id="JARGDH010000002">
    <property type="protein sequence ID" value="KAL0276457.1"/>
    <property type="molecule type" value="Genomic_DNA"/>
</dbReference>
<accession>A0AAW2I445</accession>
<evidence type="ECO:0000313" key="4">
    <source>
        <dbReference type="EMBL" id="KAL0276457.1"/>
    </source>
</evidence>
<dbReference type="GO" id="GO:0016559">
    <property type="term" value="P:peroxisome fission"/>
    <property type="evidence" value="ECO:0007669"/>
    <property type="project" value="InterPro"/>
</dbReference>
<dbReference type="PANTHER" id="PTHR20990">
    <property type="entry name" value="PEROXISOMAL BIOGENESIS FACTOR 11"/>
    <property type="match status" value="1"/>
</dbReference>
<keyword evidence="1" id="KW-0472">Membrane</keyword>
<dbReference type="GO" id="GO:0005778">
    <property type="term" value="C:peroxisomal membrane"/>
    <property type="evidence" value="ECO:0007669"/>
    <property type="project" value="UniProtKB-SubCell"/>
</dbReference>
<dbReference type="InterPro" id="IPR008733">
    <property type="entry name" value="PEX11"/>
</dbReference>